<keyword evidence="4" id="KW-1185">Reference proteome</keyword>
<accession>A0A449A526</accession>
<evidence type="ECO:0000313" key="3">
    <source>
        <dbReference type="EMBL" id="VEU59314.1"/>
    </source>
</evidence>
<organism evidence="3 4">
    <name type="scientific">Mesomycoplasma neurolyticum</name>
    <dbReference type="NCBI Taxonomy" id="2120"/>
    <lineage>
        <taxon>Bacteria</taxon>
        <taxon>Bacillati</taxon>
        <taxon>Mycoplasmatota</taxon>
        <taxon>Mycoplasmoidales</taxon>
        <taxon>Metamycoplasmataceae</taxon>
        <taxon>Mesomycoplasma</taxon>
    </lineage>
</organism>
<dbReference type="Pfam" id="PF01029">
    <property type="entry name" value="NusB"/>
    <property type="match status" value="1"/>
</dbReference>
<dbReference type="AlphaFoldDB" id="A0A449A526"/>
<dbReference type="SUPFAM" id="SSF48013">
    <property type="entry name" value="NusB-like"/>
    <property type="match status" value="1"/>
</dbReference>
<dbReference type="GO" id="GO:0003723">
    <property type="term" value="F:RNA binding"/>
    <property type="evidence" value="ECO:0007669"/>
    <property type="project" value="UniProtKB-KW"/>
</dbReference>
<dbReference type="KEGG" id="mnu:NCTC10166_00282"/>
<dbReference type="Gene3D" id="1.10.940.10">
    <property type="entry name" value="NusB-like"/>
    <property type="match status" value="1"/>
</dbReference>
<evidence type="ECO:0000313" key="4">
    <source>
        <dbReference type="Proteomes" id="UP000289440"/>
    </source>
</evidence>
<dbReference type="OrthoDB" id="389272at2"/>
<dbReference type="InterPro" id="IPR006027">
    <property type="entry name" value="NusB_RsmB_TIM44"/>
</dbReference>
<dbReference type="InterPro" id="IPR035926">
    <property type="entry name" value="NusB-like_sf"/>
</dbReference>
<feature type="domain" description="NusB/RsmB/TIM44" evidence="2">
    <location>
        <begin position="20"/>
        <end position="138"/>
    </location>
</feature>
<keyword evidence="1" id="KW-0694">RNA-binding</keyword>
<evidence type="ECO:0000259" key="2">
    <source>
        <dbReference type="Pfam" id="PF01029"/>
    </source>
</evidence>
<dbReference type="RefSeq" id="WP_129719714.1">
    <property type="nucleotide sequence ID" value="NZ_LR214951.1"/>
</dbReference>
<proteinExistence type="predicted"/>
<evidence type="ECO:0000256" key="1">
    <source>
        <dbReference type="ARBA" id="ARBA00022884"/>
    </source>
</evidence>
<protein>
    <submittedName>
        <fullName evidence="3">Transcription termination factor</fullName>
    </submittedName>
</protein>
<reference evidence="3 4" key="1">
    <citation type="submission" date="2019-01" db="EMBL/GenBank/DDBJ databases">
        <authorList>
            <consortium name="Pathogen Informatics"/>
        </authorList>
    </citation>
    <scope>NUCLEOTIDE SEQUENCE [LARGE SCALE GENOMIC DNA]</scope>
    <source>
        <strain evidence="3 4">NCTC10166</strain>
    </source>
</reference>
<gene>
    <name evidence="3" type="primary">nusB</name>
    <name evidence="3" type="ORF">NCTC10166_00282</name>
</gene>
<dbReference type="GO" id="GO:0006355">
    <property type="term" value="P:regulation of DNA-templated transcription"/>
    <property type="evidence" value="ECO:0007669"/>
    <property type="project" value="InterPro"/>
</dbReference>
<dbReference type="EMBL" id="LR214951">
    <property type="protein sequence ID" value="VEU59314.1"/>
    <property type="molecule type" value="Genomic_DNA"/>
</dbReference>
<dbReference type="Proteomes" id="UP000289440">
    <property type="component" value="Chromosome"/>
</dbReference>
<sequence length="150" mass="18101">MEQVKDNFKSNSNENRLTYRKMIISILYQFELENLIVNSEVVNKKFKLNQQEKETISFIEKRYTFFRASIIKFLEKKETTWRSTKPLIRAILIFGTFELLYITKEIVINEFVELTKIYTLEEKENDYKFVNAILQKVSELFETTEKKKTN</sequence>
<name>A0A449A526_9BACT</name>